<dbReference type="AlphaFoldDB" id="A0A1M5SW57"/>
<proteinExistence type="predicted"/>
<dbReference type="GO" id="GO:0019301">
    <property type="term" value="P:rhamnose catabolic process"/>
    <property type="evidence" value="ECO:0007669"/>
    <property type="project" value="TreeGrafter"/>
</dbReference>
<dbReference type="PANTHER" id="PTHR34389:SF2">
    <property type="entry name" value="L-RHAMNOSE MUTAROTASE"/>
    <property type="match status" value="1"/>
</dbReference>
<gene>
    <name evidence="1" type="ORF">SAMN02745207_01075</name>
</gene>
<dbReference type="GO" id="GO:0016857">
    <property type="term" value="F:racemase and epimerase activity, acting on carbohydrates and derivatives"/>
    <property type="evidence" value="ECO:0007669"/>
    <property type="project" value="InterPro"/>
</dbReference>
<dbReference type="SUPFAM" id="SSF54909">
    <property type="entry name" value="Dimeric alpha+beta barrel"/>
    <property type="match status" value="1"/>
</dbReference>
<dbReference type="Gene3D" id="3.30.70.100">
    <property type="match status" value="1"/>
</dbReference>
<name>A0A1M5SW57_9CLOT</name>
<dbReference type="OrthoDB" id="9799608at2"/>
<reference evidence="1 2" key="1">
    <citation type="submission" date="2016-11" db="EMBL/GenBank/DDBJ databases">
        <authorList>
            <person name="Jaros S."/>
            <person name="Januszkiewicz K."/>
            <person name="Wedrychowicz H."/>
        </authorList>
    </citation>
    <scope>NUCLEOTIDE SEQUENCE [LARGE SCALE GENOMIC DNA]</scope>
    <source>
        <strain evidence="1 2">DSM 8605</strain>
    </source>
</reference>
<evidence type="ECO:0000313" key="1">
    <source>
        <dbReference type="EMBL" id="SHH42811.1"/>
    </source>
</evidence>
<dbReference type="InterPro" id="IPR008000">
    <property type="entry name" value="Rham/fucose_mutarotase"/>
</dbReference>
<sequence>MERIAFKLKLKNGMEEEYKKRHDEIWPEMTEILNDAGIHNYSIWLLGNDLFGYYETEDIEYAVKIQKESDVVLKWNEYMSNVIDSILLDDGSYYADVNSMECMFYHK</sequence>
<dbReference type="Pfam" id="PF05336">
    <property type="entry name" value="rhaM"/>
    <property type="match status" value="1"/>
</dbReference>
<dbReference type="InterPro" id="IPR011008">
    <property type="entry name" value="Dimeric_a/b-barrel"/>
</dbReference>
<dbReference type="RefSeq" id="WP_073337409.1">
    <property type="nucleotide sequence ID" value="NZ_FQXM01000005.1"/>
</dbReference>
<protein>
    <submittedName>
        <fullName evidence="1">L-rhamnose mutarotase</fullName>
    </submittedName>
</protein>
<accession>A0A1M5SW57</accession>
<dbReference type="EMBL" id="FQXM01000005">
    <property type="protein sequence ID" value="SHH42811.1"/>
    <property type="molecule type" value="Genomic_DNA"/>
</dbReference>
<evidence type="ECO:0000313" key="2">
    <source>
        <dbReference type="Proteomes" id="UP000184447"/>
    </source>
</evidence>
<organism evidence="1 2">
    <name type="scientific">Clostridium grantii DSM 8605</name>
    <dbReference type="NCBI Taxonomy" id="1121316"/>
    <lineage>
        <taxon>Bacteria</taxon>
        <taxon>Bacillati</taxon>
        <taxon>Bacillota</taxon>
        <taxon>Clostridia</taxon>
        <taxon>Eubacteriales</taxon>
        <taxon>Clostridiaceae</taxon>
        <taxon>Clostridium</taxon>
    </lineage>
</organism>
<dbReference type="STRING" id="1121316.SAMN02745207_01075"/>
<dbReference type="Proteomes" id="UP000184447">
    <property type="component" value="Unassembled WGS sequence"/>
</dbReference>
<dbReference type="PANTHER" id="PTHR34389">
    <property type="entry name" value="L-RHAMNOSE MUTAROTASE"/>
    <property type="match status" value="1"/>
</dbReference>
<keyword evidence="2" id="KW-1185">Reference proteome</keyword>